<accession>A0ACB9VSZ3</accession>
<sequence>MGPCLYSIARLKKKKKTRDYPRMTWIELFTQKYLFSVLIYV</sequence>
<protein>
    <submittedName>
        <fullName evidence="1">Uncharacterized protein</fullName>
    </submittedName>
</protein>
<evidence type="ECO:0000313" key="2">
    <source>
        <dbReference type="Proteomes" id="UP001057452"/>
    </source>
</evidence>
<dbReference type="EMBL" id="CM043807">
    <property type="protein sequence ID" value="KAI4803312.1"/>
    <property type="molecule type" value="Genomic_DNA"/>
</dbReference>
<dbReference type="Proteomes" id="UP001057452">
    <property type="component" value="Chromosome 23"/>
</dbReference>
<proteinExistence type="predicted"/>
<gene>
    <name evidence="1" type="ORF">KUCAC02_006863</name>
</gene>
<evidence type="ECO:0000313" key="1">
    <source>
        <dbReference type="EMBL" id="KAI4803312.1"/>
    </source>
</evidence>
<comment type="caution">
    <text evidence="1">The sequence shown here is derived from an EMBL/GenBank/DDBJ whole genome shotgun (WGS) entry which is preliminary data.</text>
</comment>
<organism evidence="1 2">
    <name type="scientific">Chaenocephalus aceratus</name>
    <name type="common">Blackfin icefish</name>
    <name type="synonym">Chaenichthys aceratus</name>
    <dbReference type="NCBI Taxonomy" id="36190"/>
    <lineage>
        <taxon>Eukaryota</taxon>
        <taxon>Metazoa</taxon>
        <taxon>Chordata</taxon>
        <taxon>Craniata</taxon>
        <taxon>Vertebrata</taxon>
        <taxon>Euteleostomi</taxon>
        <taxon>Actinopterygii</taxon>
        <taxon>Neopterygii</taxon>
        <taxon>Teleostei</taxon>
        <taxon>Neoteleostei</taxon>
        <taxon>Acanthomorphata</taxon>
        <taxon>Eupercaria</taxon>
        <taxon>Perciformes</taxon>
        <taxon>Notothenioidei</taxon>
        <taxon>Channichthyidae</taxon>
        <taxon>Chaenocephalus</taxon>
    </lineage>
</organism>
<name>A0ACB9VSZ3_CHAAC</name>
<keyword evidence="2" id="KW-1185">Reference proteome</keyword>
<reference evidence="1" key="1">
    <citation type="submission" date="2022-05" db="EMBL/GenBank/DDBJ databases">
        <title>Chromosome-level genome of Chaenocephalus aceratus.</title>
        <authorList>
            <person name="Park H."/>
        </authorList>
    </citation>
    <scope>NUCLEOTIDE SEQUENCE</scope>
    <source>
        <strain evidence="1">KU_202001</strain>
    </source>
</reference>